<feature type="region of interest" description="Disordered" evidence="1">
    <location>
        <begin position="22"/>
        <end position="47"/>
    </location>
</feature>
<feature type="signal peptide" evidence="2">
    <location>
        <begin position="1"/>
        <end position="18"/>
    </location>
</feature>
<proteinExistence type="predicted"/>
<evidence type="ECO:0000313" key="4">
    <source>
        <dbReference type="Proteomes" id="UP000218231"/>
    </source>
</evidence>
<evidence type="ECO:0008006" key="5">
    <source>
        <dbReference type="Google" id="ProtNLM"/>
    </source>
</evidence>
<keyword evidence="2" id="KW-0732">Signal</keyword>
<keyword evidence="4" id="KW-1185">Reference proteome</keyword>
<protein>
    <recommendedName>
        <fullName evidence="5">Secreted protein</fullName>
    </recommendedName>
</protein>
<evidence type="ECO:0000256" key="2">
    <source>
        <dbReference type="SAM" id="SignalP"/>
    </source>
</evidence>
<sequence>MNKFLLTLLILAVYKVSSQNLFDSLSNPNPNPDPDTDLTEGSGTKFPYVETVPYTPEELEDIIAKAIVKMEQRDKELQDTLDALNATTNG</sequence>
<name>A0A2A2L417_9BILA</name>
<evidence type="ECO:0000256" key="1">
    <source>
        <dbReference type="SAM" id="MobiDB-lite"/>
    </source>
</evidence>
<accession>A0A2A2L417</accession>
<dbReference type="EMBL" id="LIAE01007222">
    <property type="protein sequence ID" value="PAV80909.1"/>
    <property type="molecule type" value="Genomic_DNA"/>
</dbReference>
<reference evidence="3 4" key="1">
    <citation type="journal article" date="2017" name="Curr. Biol.">
        <title>Genome architecture and evolution of a unichromosomal asexual nematode.</title>
        <authorList>
            <person name="Fradin H."/>
            <person name="Zegar C."/>
            <person name="Gutwein M."/>
            <person name="Lucas J."/>
            <person name="Kovtun M."/>
            <person name="Corcoran D."/>
            <person name="Baugh L.R."/>
            <person name="Kiontke K."/>
            <person name="Gunsalus K."/>
            <person name="Fitch D.H."/>
            <person name="Piano F."/>
        </authorList>
    </citation>
    <scope>NUCLEOTIDE SEQUENCE [LARGE SCALE GENOMIC DNA]</scope>
    <source>
        <strain evidence="3">PF1309</strain>
    </source>
</reference>
<organism evidence="3 4">
    <name type="scientific">Diploscapter pachys</name>
    <dbReference type="NCBI Taxonomy" id="2018661"/>
    <lineage>
        <taxon>Eukaryota</taxon>
        <taxon>Metazoa</taxon>
        <taxon>Ecdysozoa</taxon>
        <taxon>Nematoda</taxon>
        <taxon>Chromadorea</taxon>
        <taxon>Rhabditida</taxon>
        <taxon>Rhabditina</taxon>
        <taxon>Rhabditomorpha</taxon>
        <taxon>Rhabditoidea</taxon>
        <taxon>Rhabditidae</taxon>
        <taxon>Diploscapter</taxon>
    </lineage>
</organism>
<feature type="chain" id="PRO_5013194932" description="Secreted protein" evidence="2">
    <location>
        <begin position="19"/>
        <end position="90"/>
    </location>
</feature>
<dbReference type="Proteomes" id="UP000218231">
    <property type="component" value="Unassembled WGS sequence"/>
</dbReference>
<dbReference type="AlphaFoldDB" id="A0A2A2L417"/>
<comment type="caution">
    <text evidence="3">The sequence shown here is derived from an EMBL/GenBank/DDBJ whole genome shotgun (WGS) entry which is preliminary data.</text>
</comment>
<gene>
    <name evidence="3" type="ORF">WR25_06904</name>
</gene>
<evidence type="ECO:0000313" key="3">
    <source>
        <dbReference type="EMBL" id="PAV80909.1"/>
    </source>
</evidence>